<protein>
    <submittedName>
        <fullName evidence="1">Uncharacterized protein</fullName>
    </submittedName>
</protein>
<sequence length="39" mass="4649">MNLINIILHRKVDKYKALEFAIQKKNYQQTDDLIALTLM</sequence>
<dbReference type="AlphaFoldDB" id="A8EY48"/>
<dbReference type="KEGG" id="rcm:A1E_01680"/>
<accession>A8EY48</accession>
<evidence type="ECO:0000313" key="2">
    <source>
        <dbReference type="Proteomes" id="UP000007056"/>
    </source>
</evidence>
<dbReference type="Proteomes" id="UP000007056">
    <property type="component" value="Chromosome"/>
</dbReference>
<proteinExistence type="predicted"/>
<organism evidence="1 2">
    <name type="scientific">Rickettsia canadensis (strain McKiel)</name>
    <dbReference type="NCBI Taxonomy" id="293613"/>
    <lineage>
        <taxon>Bacteria</taxon>
        <taxon>Pseudomonadati</taxon>
        <taxon>Pseudomonadota</taxon>
        <taxon>Alphaproteobacteria</taxon>
        <taxon>Rickettsiales</taxon>
        <taxon>Rickettsiaceae</taxon>
        <taxon>Rickettsieae</taxon>
        <taxon>Rickettsia</taxon>
        <taxon>belli group</taxon>
    </lineage>
</organism>
<evidence type="ECO:0000313" key="1">
    <source>
        <dbReference type="EMBL" id="ABV73281.1"/>
    </source>
</evidence>
<reference evidence="2" key="1">
    <citation type="submission" date="2007-09" db="EMBL/GenBank/DDBJ databases">
        <title>Complete genome sequence of Rickettsia canadensis.</title>
        <authorList>
            <person name="Madan A."/>
            <person name="Fahey J."/>
            <person name="Helton E."/>
            <person name="Ketteman M."/>
            <person name="Madan A."/>
            <person name="Rodrigues S."/>
            <person name="Sanchez A."/>
            <person name="Whiting M."/>
            <person name="Dasch G."/>
            <person name="Eremeeva M."/>
        </authorList>
    </citation>
    <scope>NUCLEOTIDE SEQUENCE [LARGE SCALE GENOMIC DNA]</scope>
    <source>
        <strain evidence="2">McKiel</strain>
    </source>
</reference>
<dbReference type="EMBL" id="CP000409">
    <property type="protein sequence ID" value="ABV73281.1"/>
    <property type="molecule type" value="Genomic_DNA"/>
</dbReference>
<gene>
    <name evidence="1" type="ordered locus">A1E_01680</name>
</gene>
<name>A8EY48_RICCK</name>
<dbReference type="HOGENOM" id="CLU_3316122_0_0_5"/>